<evidence type="ECO:0000313" key="1">
    <source>
        <dbReference type="EMBL" id="MFD1663193.1"/>
    </source>
</evidence>
<sequence>MLSMHLRLADLQEPKWRPEGGRWTSGASWIESANVSTLVMEINDDQSPRVRVRVKECKQEEADFVELTMEPGQAGLATGVFGAAPLYLAEDAGALHASCDLTLLRPHLRADRLVPRAVARTLTRQHRYTARTWPISLLSCT</sequence>
<accession>A0ABW4J3T8</accession>
<proteinExistence type="predicted"/>
<organism evidence="1 2">
    <name type="scientific">Streptomyces caeni</name>
    <dbReference type="NCBI Taxonomy" id="2307231"/>
    <lineage>
        <taxon>Bacteria</taxon>
        <taxon>Bacillati</taxon>
        <taxon>Actinomycetota</taxon>
        <taxon>Actinomycetes</taxon>
        <taxon>Kitasatosporales</taxon>
        <taxon>Streptomycetaceae</taxon>
        <taxon>Streptomyces</taxon>
    </lineage>
</organism>
<dbReference type="EMBL" id="JBHUDX010000118">
    <property type="protein sequence ID" value="MFD1663193.1"/>
    <property type="molecule type" value="Genomic_DNA"/>
</dbReference>
<comment type="caution">
    <text evidence="1">The sequence shown here is derived from an EMBL/GenBank/DDBJ whole genome shotgun (WGS) entry which is preliminary data.</text>
</comment>
<keyword evidence="2" id="KW-1185">Reference proteome</keyword>
<protein>
    <submittedName>
        <fullName evidence="1">Uncharacterized protein</fullName>
    </submittedName>
</protein>
<name>A0ABW4J3T8_9ACTN</name>
<reference evidence="2" key="1">
    <citation type="journal article" date="2019" name="Int. J. Syst. Evol. Microbiol.">
        <title>The Global Catalogue of Microorganisms (GCM) 10K type strain sequencing project: providing services to taxonomists for standard genome sequencing and annotation.</title>
        <authorList>
            <consortium name="The Broad Institute Genomics Platform"/>
            <consortium name="The Broad Institute Genome Sequencing Center for Infectious Disease"/>
            <person name="Wu L."/>
            <person name="Ma J."/>
        </authorList>
    </citation>
    <scope>NUCLEOTIDE SEQUENCE [LARGE SCALE GENOMIC DNA]</scope>
    <source>
        <strain evidence="2">CGMCC 1.12470</strain>
    </source>
</reference>
<evidence type="ECO:0000313" key="2">
    <source>
        <dbReference type="Proteomes" id="UP001597261"/>
    </source>
</evidence>
<dbReference type="Proteomes" id="UP001597261">
    <property type="component" value="Unassembled WGS sequence"/>
</dbReference>
<dbReference type="RefSeq" id="WP_381091790.1">
    <property type="nucleotide sequence ID" value="NZ_JBHUDX010000118.1"/>
</dbReference>
<gene>
    <name evidence="1" type="ORF">ACFSL4_34775</name>
</gene>